<evidence type="ECO:0000256" key="8">
    <source>
        <dbReference type="ARBA" id="ARBA00022824"/>
    </source>
</evidence>
<evidence type="ECO:0000256" key="1">
    <source>
        <dbReference type="ARBA" id="ARBA00004389"/>
    </source>
</evidence>
<keyword evidence="6 13" id="KW-0808">Transferase</keyword>
<dbReference type="Proteomes" id="UP000235728">
    <property type="component" value="Unassembled WGS sequence"/>
</dbReference>
<evidence type="ECO:0000256" key="7">
    <source>
        <dbReference type="ARBA" id="ARBA00022692"/>
    </source>
</evidence>
<keyword evidence="9 12" id="KW-1133">Transmembrane helix</keyword>
<evidence type="ECO:0000256" key="12">
    <source>
        <dbReference type="SAM" id="Phobius"/>
    </source>
</evidence>
<accession>A0A2N6NUP2</accession>
<dbReference type="SUPFAM" id="SSF53756">
    <property type="entry name" value="UDP-Glycosyltransferase/glycogen phosphorylase"/>
    <property type="match status" value="1"/>
</dbReference>
<comment type="subcellular location">
    <subcellularLocation>
        <location evidence="1">Endoplasmic reticulum membrane</location>
        <topology evidence="1">Single-pass membrane protein</topology>
    </subcellularLocation>
</comment>
<feature type="transmembrane region" description="Helical" evidence="12">
    <location>
        <begin position="6"/>
        <end position="27"/>
    </location>
</feature>
<comment type="pathway">
    <text evidence="2">Protein modification; protein glycosylation.</text>
</comment>
<dbReference type="GO" id="GO:0004578">
    <property type="term" value="F:chitobiosyldiphosphodolichol beta-mannosyltransferase activity"/>
    <property type="evidence" value="ECO:0007669"/>
    <property type="project" value="UniProtKB-EC"/>
</dbReference>
<proteinExistence type="predicted"/>
<comment type="function">
    <text evidence="11">Participates in the formation of the lipid-linked precursor oligosaccharide for N-glycosylation. Involved in assembling the dolichol-pyrophosphate-GlcNAc(2)-Man(5) intermediate on the cytoplasmic surface of the ER.</text>
</comment>
<evidence type="ECO:0000256" key="3">
    <source>
        <dbReference type="ARBA" id="ARBA00012611"/>
    </source>
</evidence>
<evidence type="ECO:0000313" key="13">
    <source>
        <dbReference type="EMBL" id="PMB70986.1"/>
    </source>
</evidence>
<sequence>MIIPFILSVIAGALFVFLVNYGWRFLVYIGRGLRSSWPTKYQPAHDPKDNHVQILVLGDIGRSPRMQYHAISIAKHGKKVDIIALKGWFHLIISDMSNLRALLTVMVETARHPELIGNPNATLYPLDPLPEWLAWNNLSFFIQIPAKVIQQFWTLFKTMMYTAPAAEWIIIQNPPSIPTFHVSLFVAWMRGSKVIIDWHNYGHTILAQKGKLYAPLVPLYRRYEFFFGRRLCNVNLAVTDAMAKQLQTGKFGLGKPVHTLHDRPAAIFEPITSRKEREEVLMRIHETRSQAQDILDGNVRLIVSSTSWTADEDFGILLSALVAYASPREVDDENEPASPILAIITGKGPQRQIYLDKIKELTDSGQLPGIKVVSAWLSNRDYAQLLAAADLGISLHKSSSGVDLPMKVVDMFGAGLPVAAYSKFESFGELVKEGVNGCGFESASELHILFKRLLASDGAEELATLKKGAIKEGSLRWDEEWNRVVAPLVGLGKE</sequence>
<dbReference type="EC" id="2.4.1.142" evidence="3"/>
<name>A0A2N6NUP2_BEABA</name>
<keyword evidence="5 13" id="KW-0328">Glycosyltransferase</keyword>
<evidence type="ECO:0000256" key="9">
    <source>
        <dbReference type="ARBA" id="ARBA00022989"/>
    </source>
</evidence>
<evidence type="ECO:0000256" key="6">
    <source>
        <dbReference type="ARBA" id="ARBA00022679"/>
    </source>
</evidence>
<dbReference type="AlphaFoldDB" id="A0A2N6NUP2"/>
<reference evidence="13 14" key="1">
    <citation type="journal article" date="2016" name="Appl. Microbiol. Biotechnol.">
        <title>Characterization of T-DNA insertion mutants with decreased virulence in the entomopathogenic fungus Beauveria bassiana JEF-007.</title>
        <authorList>
            <person name="Kim S."/>
            <person name="Lee S.J."/>
            <person name="Nai Y.S."/>
            <person name="Yu J.S."/>
            <person name="Lee M.R."/>
            <person name="Yang Y.T."/>
            <person name="Kim J.S."/>
        </authorList>
    </citation>
    <scope>NUCLEOTIDE SEQUENCE [LARGE SCALE GENOMIC DNA]</scope>
    <source>
        <strain evidence="13 14">JEF-007</strain>
    </source>
</reference>
<dbReference type="InterPro" id="IPR026051">
    <property type="entry name" value="ALG1-like"/>
</dbReference>
<dbReference type="PANTHER" id="PTHR13036:SF0">
    <property type="entry name" value="CHITOBIOSYLDIPHOSPHODOLICHOL BETA-MANNOSYLTRANSFERASE"/>
    <property type="match status" value="1"/>
</dbReference>
<keyword evidence="8" id="KW-0256">Endoplasmic reticulum</keyword>
<gene>
    <name evidence="13" type="ORF">BM221_003449</name>
</gene>
<dbReference type="EMBL" id="MRVG01000003">
    <property type="protein sequence ID" value="PMB70986.1"/>
    <property type="molecule type" value="Genomic_DNA"/>
</dbReference>
<keyword evidence="10 12" id="KW-0472">Membrane</keyword>
<organism evidence="13 14">
    <name type="scientific">Beauveria bassiana</name>
    <name type="common">White muscardine disease fungus</name>
    <name type="synonym">Tritirachium shiotae</name>
    <dbReference type="NCBI Taxonomy" id="176275"/>
    <lineage>
        <taxon>Eukaryota</taxon>
        <taxon>Fungi</taxon>
        <taxon>Dikarya</taxon>
        <taxon>Ascomycota</taxon>
        <taxon>Pezizomycotina</taxon>
        <taxon>Sordariomycetes</taxon>
        <taxon>Hypocreomycetidae</taxon>
        <taxon>Hypocreales</taxon>
        <taxon>Cordycipitaceae</taxon>
        <taxon>Beauveria</taxon>
    </lineage>
</organism>
<evidence type="ECO:0000256" key="10">
    <source>
        <dbReference type="ARBA" id="ARBA00023136"/>
    </source>
</evidence>
<dbReference type="FunFam" id="3.40.50.2000:FF:000162">
    <property type="entry name" value="Beta-1,4-mannosyltransferase (Alg1), putative"/>
    <property type="match status" value="1"/>
</dbReference>
<evidence type="ECO:0000256" key="5">
    <source>
        <dbReference type="ARBA" id="ARBA00022676"/>
    </source>
</evidence>
<keyword evidence="7 12" id="KW-0812">Transmembrane</keyword>
<evidence type="ECO:0000313" key="14">
    <source>
        <dbReference type="Proteomes" id="UP000235728"/>
    </source>
</evidence>
<evidence type="ECO:0000256" key="11">
    <source>
        <dbReference type="ARBA" id="ARBA00024899"/>
    </source>
</evidence>
<comment type="caution">
    <text evidence="13">The sequence shown here is derived from an EMBL/GenBank/DDBJ whole genome shotgun (WGS) entry which is preliminary data.</text>
</comment>
<dbReference type="Gene3D" id="3.40.50.2000">
    <property type="entry name" value="Glycogen Phosphorylase B"/>
    <property type="match status" value="1"/>
</dbReference>
<evidence type="ECO:0000256" key="2">
    <source>
        <dbReference type="ARBA" id="ARBA00004922"/>
    </source>
</evidence>
<evidence type="ECO:0000256" key="4">
    <source>
        <dbReference type="ARBA" id="ARBA00015841"/>
    </source>
</evidence>
<dbReference type="OMA" id="CKLIIDW"/>
<protein>
    <recommendedName>
        <fullName evidence="4">Chitobiosyldiphosphodolichol beta-mannosyltransferase</fullName>
        <ecNumber evidence="3">2.4.1.142</ecNumber>
    </recommendedName>
</protein>
<dbReference type="GO" id="GO:0005789">
    <property type="term" value="C:endoplasmic reticulum membrane"/>
    <property type="evidence" value="ECO:0007669"/>
    <property type="project" value="UniProtKB-SubCell"/>
</dbReference>
<dbReference type="PANTHER" id="PTHR13036">
    <property type="entry name" value="BETA1,4 MANNOSYLTRANSFERASE"/>
    <property type="match status" value="1"/>
</dbReference>